<accession>A0ABV4NNJ3</accession>
<comment type="caution">
    <text evidence="2">The sequence shown here is derived from an EMBL/GenBank/DDBJ whole genome shotgun (WGS) entry which is preliminary data.</text>
</comment>
<dbReference type="Proteomes" id="UP001569414">
    <property type="component" value="Unassembled WGS sequence"/>
</dbReference>
<dbReference type="EMBL" id="JBGMEL010000007">
    <property type="protein sequence ID" value="MFA0790576.1"/>
    <property type="molecule type" value="Genomic_DNA"/>
</dbReference>
<feature type="domain" description="DUF7079" evidence="1">
    <location>
        <begin position="9"/>
        <end position="100"/>
    </location>
</feature>
<reference evidence="2 3" key="1">
    <citation type="submission" date="2024-08" db="EMBL/GenBank/DDBJ databases">
        <authorList>
            <person name="Ishaq N."/>
        </authorList>
    </citation>
    <scope>NUCLEOTIDE SEQUENCE [LARGE SCALE GENOMIC DNA]</scope>
    <source>
        <strain evidence="2 3">JCM 30400</strain>
    </source>
</reference>
<proteinExistence type="predicted"/>
<evidence type="ECO:0000313" key="2">
    <source>
        <dbReference type="EMBL" id="MFA0790576.1"/>
    </source>
</evidence>
<keyword evidence="3" id="KW-1185">Reference proteome</keyword>
<dbReference type="RefSeq" id="WP_371843277.1">
    <property type="nucleotide sequence ID" value="NZ_JBGMEL010000007.1"/>
</dbReference>
<protein>
    <recommendedName>
        <fullName evidence="1">DUF7079 domain-containing protein</fullName>
    </recommendedName>
</protein>
<dbReference type="InterPro" id="IPR055507">
    <property type="entry name" value="DUF7079"/>
</dbReference>
<sequence>MKTPEKDIEDRLKVWDAMQMLYMDTDPDYEINYIAKVCTSSKYTIQDLKSILFQEVLPACRFNLIMQPAPEWAGFEINWLKKRVLSKHRFGKRRPILLRKYTSDLWEKIETNILQQRENSKQGPK</sequence>
<dbReference type="Pfam" id="PF23296">
    <property type="entry name" value="DUF7079"/>
    <property type="match status" value="1"/>
</dbReference>
<evidence type="ECO:0000313" key="3">
    <source>
        <dbReference type="Proteomes" id="UP001569414"/>
    </source>
</evidence>
<evidence type="ECO:0000259" key="1">
    <source>
        <dbReference type="Pfam" id="PF23296"/>
    </source>
</evidence>
<organism evidence="2 3">
    <name type="scientific">Microbulbifer echini</name>
    <dbReference type="NCBI Taxonomy" id="1529067"/>
    <lineage>
        <taxon>Bacteria</taxon>
        <taxon>Pseudomonadati</taxon>
        <taxon>Pseudomonadota</taxon>
        <taxon>Gammaproteobacteria</taxon>
        <taxon>Cellvibrionales</taxon>
        <taxon>Microbulbiferaceae</taxon>
        <taxon>Microbulbifer</taxon>
    </lineage>
</organism>
<name>A0ABV4NNJ3_9GAMM</name>
<gene>
    <name evidence="2" type="ORF">ACCI51_08445</name>
</gene>